<dbReference type="EMBL" id="CM004394">
    <property type="protein sequence ID" value="OAY44689.1"/>
    <property type="molecule type" value="Genomic_DNA"/>
</dbReference>
<dbReference type="AlphaFoldDB" id="A0A2C9VJ42"/>
<keyword evidence="2 4" id="KW-0813">Transport</keyword>
<sequence>MASHSHALNGVQQPTKHFTLQFFYINTNPCTLILTLKTFKSLLHTRNSGISTVLAMAALKMVSVLVLCMLVAAPMATQAITCGQVASSLAPCINYLKGQGAQAPPAACCNGVKAINNAAKTTPDRQTACNCLKSAARGVSGLNPSTAENLPSKCGVSIPYKISLSTNCATVK</sequence>
<dbReference type="InterPro" id="IPR016140">
    <property type="entry name" value="Bifunc_inhib/LTP/seed_store"/>
</dbReference>
<feature type="domain" description="Bifunctional inhibitor/plant lipid transfer protein/seed storage helical" evidence="6">
    <location>
        <begin position="82"/>
        <end position="168"/>
    </location>
</feature>
<feature type="transmembrane region" description="Helical" evidence="5">
    <location>
        <begin position="50"/>
        <end position="72"/>
    </location>
</feature>
<dbReference type="PRINTS" id="PR00382">
    <property type="entry name" value="LIPIDTRNSFER"/>
</dbReference>
<dbReference type="GO" id="GO:0008289">
    <property type="term" value="F:lipid binding"/>
    <property type="evidence" value="ECO:0007669"/>
    <property type="project" value="UniProtKB-KW"/>
</dbReference>
<comment type="caution">
    <text evidence="7">The sequence shown here is derived from an EMBL/GenBank/DDBJ whole genome shotgun (WGS) entry which is preliminary data.</text>
</comment>
<comment type="function">
    <text evidence="4">Plant non-specific lipid-transfer proteins transfer phospholipids as well as galactolipids across membranes. May play a role in wax or cutin deposition in the cell walls of expanding epidermal cells and certain secretory tissues.</text>
</comment>
<keyword evidence="5" id="KW-1133">Transmembrane helix</keyword>
<dbReference type="Proteomes" id="UP000091857">
    <property type="component" value="Chromosome 8"/>
</dbReference>
<dbReference type="Gramene" id="Manes.08G171900.1.v8.1">
    <property type="protein sequence ID" value="Manes.08G171900.1.v8.1.CDS"/>
    <property type="gene ID" value="Manes.08G171900.v8.1"/>
</dbReference>
<accession>A0A2C9VJ42</accession>
<evidence type="ECO:0000259" key="6">
    <source>
        <dbReference type="SMART" id="SM00499"/>
    </source>
</evidence>
<dbReference type="FunFam" id="1.10.110.10:FF:000002">
    <property type="entry name" value="Non-specific lipid-transfer protein"/>
    <property type="match status" value="1"/>
</dbReference>
<dbReference type="SUPFAM" id="SSF47699">
    <property type="entry name" value="Bifunctional inhibitor/lipid-transfer protein/seed storage 2S albumin"/>
    <property type="match status" value="1"/>
</dbReference>
<comment type="similarity">
    <text evidence="1 4">Belongs to the plant LTP family.</text>
</comment>
<dbReference type="CDD" id="cd01960">
    <property type="entry name" value="nsLTP1"/>
    <property type="match status" value="1"/>
</dbReference>
<dbReference type="InterPro" id="IPR000528">
    <property type="entry name" value="Plant_nsLTP"/>
</dbReference>
<keyword evidence="4" id="KW-0446">Lipid-binding</keyword>
<gene>
    <name evidence="7" type="ORF">MANES_08G171900v8</name>
</gene>
<dbReference type="Gene3D" id="1.10.110.10">
    <property type="entry name" value="Plant lipid-transfer and hydrophobic proteins"/>
    <property type="match status" value="1"/>
</dbReference>
<evidence type="ECO:0000313" key="8">
    <source>
        <dbReference type="Proteomes" id="UP000091857"/>
    </source>
</evidence>
<evidence type="ECO:0000313" key="7">
    <source>
        <dbReference type="EMBL" id="OAY44689.1"/>
    </source>
</evidence>
<evidence type="ECO:0000256" key="2">
    <source>
        <dbReference type="ARBA" id="ARBA00022448"/>
    </source>
</evidence>
<dbReference type="STRING" id="3983.A0A2C9VJ42"/>
<evidence type="ECO:0000256" key="1">
    <source>
        <dbReference type="ARBA" id="ARBA00009748"/>
    </source>
</evidence>
<organism evidence="7 8">
    <name type="scientific">Manihot esculenta</name>
    <name type="common">Cassava</name>
    <name type="synonym">Jatropha manihot</name>
    <dbReference type="NCBI Taxonomy" id="3983"/>
    <lineage>
        <taxon>Eukaryota</taxon>
        <taxon>Viridiplantae</taxon>
        <taxon>Streptophyta</taxon>
        <taxon>Embryophyta</taxon>
        <taxon>Tracheophyta</taxon>
        <taxon>Spermatophyta</taxon>
        <taxon>Magnoliopsida</taxon>
        <taxon>eudicotyledons</taxon>
        <taxon>Gunneridae</taxon>
        <taxon>Pentapetalae</taxon>
        <taxon>rosids</taxon>
        <taxon>fabids</taxon>
        <taxon>Malpighiales</taxon>
        <taxon>Euphorbiaceae</taxon>
        <taxon>Crotonoideae</taxon>
        <taxon>Manihoteae</taxon>
        <taxon>Manihot</taxon>
    </lineage>
</organism>
<evidence type="ECO:0000256" key="3">
    <source>
        <dbReference type="ARBA" id="ARBA00023157"/>
    </source>
</evidence>
<keyword evidence="3" id="KW-1015">Disulfide bond</keyword>
<dbReference type="Pfam" id="PF00234">
    <property type="entry name" value="Tryp_alpha_amyl"/>
    <property type="match status" value="1"/>
</dbReference>
<dbReference type="GO" id="GO:0006869">
    <property type="term" value="P:lipid transport"/>
    <property type="evidence" value="ECO:0007669"/>
    <property type="project" value="InterPro"/>
</dbReference>
<keyword evidence="8" id="KW-1185">Reference proteome</keyword>
<proteinExistence type="inferred from homology"/>
<keyword evidence="5" id="KW-0812">Transmembrane</keyword>
<evidence type="ECO:0000256" key="5">
    <source>
        <dbReference type="SAM" id="Phobius"/>
    </source>
</evidence>
<dbReference type="SMART" id="SM00499">
    <property type="entry name" value="AAI"/>
    <property type="match status" value="1"/>
</dbReference>
<dbReference type="PANTHER" id="PTHR33076">
    <property type="entry name" value="NON-SPECIFIC LIPID-TRANSFER PROTEIN 2-RELATED"/>
    <property type="match status" value="1"/>
</dbReference>
<name>A0A2C9VJ42_MANES</name>
<dbReference type="InterPro" id="IPR036312">
    <property type="entry name" value="Bifun_inhib/LTP/seed_sf"/>
</dbReference>
<evidence type="ECO:0000256" key="4">
    <source>
        <dbReference type="RuleBase" id="RU000628"/>
    </source>
</evidence>
<dbReference type="SMR" id="A0A2C9VJ42"/>
<protein>
    <recommendedName>
        <fullName evidence="4">Non-specific lipid-transfer protein</fullName>
    </recommendedName>
</protein>
<dbReference type="PROSITE" id="PS00597">
    <property type="entry name" value="PLANT_LTP"/>
    <property type="match status" value="1"/>
</dbReference>
<keyword evidence="5" id="KW-0472">Membrane</keyword>
<reference evidence="8" key="1">
    <citation type="journal article" date="2016" name="Nat. Biotechnol.">
        <title>Sequencing wild and cultivated cassava and related species reveals extensive interspecific hybridization and genetic diversity.</title>
        <authorList>
            <person name="Bredeson J.V."/>
            <person name="Lyons J.B."/>
            <person name="Prochnik S.E."/>
            <person name="Wu G.A."/>
            <person name="Ha C.M."/>
            <person name="Edsinger-Gonzales E."/>
            <person name="Grimwood J."/>
            <person name="Schmutz J."/>
            <person name="Rabbi I.Y."/>
            <person name="Egesi C."/>
            <person name="Nauluvula P."/>
            <person name="Lebot V."/>
            <person name="Ndunguru J."/>
            <person name="Mkamilo G."/>
            <person name="Bart R.S."/>
            <person name="Setter T.L."/>
            <person name="Gleadow R.M."/>
            <person name="Kulakow P."/>
            <person name="Ferguson M.E."/>
            <person name="Rounsley S."/>
            <person name="Rokhsar D.S."/>
        </authorList>
    </citation>
    <scope>NUCLEOTIDE SEQUENCE [LARGE SCALE GENOMIC DNA]</scope>
    <source>
        <strain evidence="8">cv. AM560-2</strain>
    </source>
</reference>